<dbReference type="GO" id="GO:0004064">
    <property type="term" value="F:arylesterase activity"/>
    <property type="evidence" value="ECO:0007669"/>
    <property type="project" value="UniProtKB-EC"/>
</dbReference>
<dbReference type="InterPro" id="IPR029058">
    <property type="entry name" value="AB_hydrolase_fold"/>
</dbReference>
<name>A0A347WE26_9PROT</name>
<dbReference type="SUPFAM" id="SSF53474">
    <property type="entry name" value="alpha/beta-Hydrolases"/>
    <property type="match status" value="1"/>
</dbReference>
<organism evidence="2 3">
    <name type="scientific">Komagataeibacter saccharivorans</name>
    <dbReference type="NCBI Taxonomy" id="265959"/>
    <lineage>
        <taxon>Bacteria</taxon>
        <taxon>Pseudomonadati</taxon>
        <taxon>Pseudomonadota</taxon>
        <taxon>Alphaproteobacteria</taxon>
        <taxon>Acetobacterales</taxon>
        <taxon>Acetobacteraceae</taxon>
        <taxon>Komagataeibacter</taxon>
    </lineage>
</organism>
<keyword evidence="2" id="KW-0378">Hydrolase</keyword>
<dbReference type="AlphaFoldDB" id="A0A347WE26"/>
<feature type="domain" description="AB hydrolase-1" evidence="1">
    <location>
        <begin position="10"/>
        <end position="208"/>
    </location>
</feature>
<dbReference type="Gene3D" id="3.40.50.1820">
    <property type="entry name" value="alpha/beta hydrolase"/>
    <property type="match status" value="1"/>
</dbReference>
<dbReference type="KEGG" id="ksc:CD178_02370"/>
<dbReference type="Pfam" id="PF12697">
    <property type="entry name" value="Abhydrolase_6"/>
    <property type="match status" value="1"/>
</dbReference>
<accession>A0A347WE26</accession>
<reference evidence="2 3" key="1">
    <citation type="submission" date="2017-08" db="EMBL/GenBank/DDBJ databases">
        <title>Complete genome sequence of Gluconacetobacter saccharivorans CV1 isolated from Fermented Vinegar.</title>
        <authorList>
            <person name="Kim S.-Y."/>
        </authorList>
    </citation>
    <scope>NUCLEOTIDE SEQUENCE [LARGE SCALE GENOMIC DNA]</scope>
    <source>
        <strain evidence="2 3">CV1</strain>
    </source>
</reference>
<proteinExistence type="predicted"/>
<protein>
    <submittedName>
        <fullName evidence="2">Arylesterase</fullName>
        <ecNumber evidence="2">3.1.1.2</ecNumber>
    </submittedName>
</protein>
<sequence>MTSPTLPIAFVHGWAFDHTFWNATRAALGPSSTHCLDFGFFAAQPAMTLPEHPYIGVGHSLGALWLLRHHGPLCQGLVLVNGFSRFGAVADFPDGIPRRVIERMRLGLRRGPQGLLHSFRQRAGIETPLPAHIEQGRLETGLKMLMDMDCRDDLTNLACPIHIMAGTQDAIAPPSLTRACFSDKAAHPIQWLEGGHLLPLTHAADCAREITALTQRITAP</sequence>
<evidence type="ECO:0000259" key="1">
    <source>
        <dbReference type="Pfam" id="PF12697"/>
    </source>
</evidence>
<keyword evidence="3" id="KW-1185">Reference proteome</keyword>
<dbReference type="EC" id="3.1.1.2" evidence="2"/>
<evidence type="ECO:0000313" key="2">
    <source>
        <dbReference type="EMBL" id="AXY23119.1"/>
    </source>
</evidence>
<gene>
    <name evidence="2" type="ORF">CD178_02370</name>
</gene>
<dbReference type="OrthoDB" id="7165362at2"/>
<dbReference type="EMBL" id="CP023036">
    <property type="protein sequence ID" value="AXY23119.1"/>
    <property type="molecule type" value="Genomic_DNA"/>
</dbReference>
<dbReference type="InterPro" id="IPR000073">
    <property type="entry name" value="AB_hydrolase_1"/>
</dbReference>
<dbReference type="RefSeq" id="WP_118963170.1">
    <property type="nucleotide sequence ID" value="NZ_CP023036.1"/>
</dbReference>
<dbReference type="Proteomes" id="UP000264120">
    <property type="component" value="Chromosome"/>
</dbReference>
<evidence type="ECO:0000313" key="3">
    <source>
        <dbReference type="Proteomes" id="UP000264120"/>
    </source>
</evidence>